<dbReference type="Gene3D" id="1.10.10.10">
    <property type="entry name" value="Winged helix-like DNA-binding domain superfamily/Winged helix DNA-binding domain"/>
    <property type="match status" value="1"/>
</dbReference>
<dbReference type="AlphaFoldDB" id="A0A9W5TXP8"/>
<organism evidence="5 6">
    <name type="scientific">Lentibacillus populi</name>
    <dbReference type="NCBI Taxonomy" id="1827502"/>
    <lineage>
        <taxon>Bacteria</taxon>
        <taxon>Bacillati</taxon>
        <taxon>Bacillota</taxon>
        <taxon>Bacilli</taxon>
        <taxon>Bacillales</taxon>
        <taxon>Bacillaceae</taxon>
        <taxon>Lentibacillus</taxon>
    </lineage>
</organism>
<dbReference type="PANTHER" id="PTHR42756">
    <property type="entry name" value="TRANSCRIPTIONAL REGULATOR, MARR"/>
    <property type="match status" value="1"/>
</dbReference>
<evidence type="ECO:0000256" key="1">
    <source>
        <dbReference type="ARBA" id="ARBA00023015"/>
    </source>
</evidence>
<gene>
    <name evidence="5" type="ORF">GCM10011409_16140</name>
</gene>
<dbReference type="GO" id="GO:0003700">
    <property type="term" value="F:DNA-binding transcription factor activity"/>
    <property type="evidence" value="ECO:0007669"/>
    <property type="project" value="InterPro"/>
</dbReference>
<evidence type="ECO:0000259" key="4">
    <source>
        <dbReference type="PROSITE" id="PS50995"/>
    </source>
</evidence>
<keyword evidence="1" id="KW-0805">Transcription regulation</keyword>
<dbReference type="InterPro" id="IPR036390">
    <property type="entry name" value="WH_DNA-bd_sf"/>
</dbReference>
<dbReference type="Proteomes" id="UP000621492">
    <property type="component" value="Unassembled WGS sequence"/>
</dbReference>
<dbReference type="RefSeq" id="WP_088049466.1">
    <property type="nucleotide sequence ID" value="NZ_BMJD01000009.1"/>
</dbReference>
<keyword evidence="6" id="KW-1185">Reference proteome</keyword>
<feature type="domain" description="HTH marR-type" evidence="4">
    <location>
        <begin position="3"/>
        <end position="135"/>
    </location>
</feature>
<evidence type="ECO:0000256" key="3">
    <source>
        <dbReference type="ARBA" id="ARBA00023163"/>
    </source>
</evidence>
<dbReference type="InterPro" id="IPR000835">
    <property type="entry name" value="HTH_MarR-typ"/>
</dbReference>
<dbReference type="Pfam" id="PF01047">
    <property type="entry name" value="MarR"/>
    <property type="match status" value="1"/>
</dbReference>
<dbReference type="SUPFAM" id="SSF46785">
    <property type="entry name" value="Winged helix' DNA-binding domain"/>
    <property type="match status" value="1"/>
</dbReference>
<evidence type="ECO:0000313" key="6">
    <source>
        <dbReference type="Proteomes" id="UP000621492"/>
    </source>
</evidence>
<accession>A0A9W5TXP8</accession>
<dbReference type="GO" id="GO:0003677">
    <property type="term" value="F:DNA binding"/>
    <property type="evidence" value="ECO:0007669"/>
    <property type="project" value="UniProtKB-KW"/>
</dbReference>
<name>A0A9W5TXP8_9BACI</name>
<dbReference type="PANTHER" id="PTHR42756:SF1">
    <property type="entry name" value="TRANSCRIPTIONAL REPRESSOR OF EMRAB OPERON"/>
    <property type="match status" value="1"/>
</dbReference>
<reference evidence="5" key="2">
    <citation type="submission" date="2020-09" db="EMBL/GenBank/DDBJ databases">
        <authorList>
            <person name="Sun Q."/>
            <person name="Zhou Y."/>
        </authorList>
    </citation>
    <scope>NUCLEOTIDE SEQUENCE</scope>
    <source>
        <strain evidence="5">CGMCC 1.15454</strain>
    </source>
</reference>
<dbReference type="EMBL" id="BMJD01000009">
    <property type="protein sequence ID" value="GGB39396.1"/>
    <property type="molecule type" value="Genomic_DNA"/>
</dbReference>
<dbReference type="PRINTS" id="PR00598">
    <property type="entry name" value="HTHMARR"/>
</dbReference>
<evidence type="ECO:0000313" key="5">
    <source>
        <dbReference type="EMBL" id="GGB39396.1"/>
    </source>
</evidence>
<dbReference type="PROSITE" id="PS50995">
    <property type="entry name" value="HTH_MARR_2"/>
    <property type="match status" value="1"/>
</dbReference>
<comment type="caution">
    <text evidence="5">The sequence shown here is derived from an EMBL/GenBank/DDBJ whole genome shotgun (WGS) entry which is preliminary data.</text>
</comment>
<keyword evidence="2" id="KW-0238">DNA-binding</keyword>
<dbReference type="InterPro" id="IPR036388">
    <property type="entry name" value="WH-like_DNA-bd_sf"/>
</dbReference>
<evidence type="ECO:0000256" key="2">
    <source>
        <dbReference type="ARBA" id="ARBA00023125"/>
    </source>
</evidence>
<reference evidence="5" key="1">
    <citation type="journal article" date="2014" name="Int. J. Syst. Evol. Microbiol.">
        <title>Complete genome sequence of Corynebacterium casei LMG S-19264T (=DSM 44701T), isolated from a smear-ripened cheese.</title>
        <authorList>
            <consortium name="US DOE Joint Genome Institute (JGI-PGF)"/>
            <person name="Walter F."/>
            <person name="Albersmeier A."/>
            <person name="Kalinowski J."/>
            <person name="Ruckert C."/>
        </authorList>
    </citation>
    <scope>NUCLEOTIDE SEQUENCE</scope>
    <source>
        <strain evidence="5">CGMCC 1.15454</strain>
    </source>
</reference>
<dbReference type="SMART" id="SM00347">
    <property type="entry name" value="HTH_MARR"/>
    <property type="match status" value="1"/>
</dbReference>
<keyword evidence="3" id="KW-0804">Transcription</keyword>
<sequence>MIEKEIRELLHSIAVKSRKEYASKFRDVDLYIGQETALCHLWQGDGITQSQLRDKMGCKSSTVSNMLRKLEQDQIIYREQEQEDGRIYKVFLTEKGKNLRVPVTAIWEAQQKKMLNGILPEELLLMRRLLKQMEANLFKGD</sequence>
<proteinExistence type="predicted"/>
<protein>
    <submittedName>
        <fullName evidence="5">MarR family transcriptional regulator</fullName>
    </submittedName>
</protein>